<dbReference type="Proteomes" id="UP000238823">
    <property type="component" value="Unassembled WGS sequence"/>
</dbReference>
<proteinExistence type="predicted"/>
<evidence type="ECO:0000313" key="2">
    <source>
        <dbReference type="Proteomes" id="UP000238823"/>
    </source>
</evidence>
<protein>
    <submittedName>
        <fullName evidence="1">Uncharacterized protein</fullName>
    </submittedName>
</protein>
<accession>A0A2S9YRK7</accession>
<dbReference type="EMBL" id="PVNL01000051">
    <property type="protein sequence ID" value="PRQ07731.1"/>
    <property type="molecule type" value="Genomic_DNA"/>
</dbReference>
<organism evidence="1 2">
    <name type="scientific">Enhygromyxa salina</name>
    <dbReference type="NCBI Taxonomy" id="215803"/>
    <lineage>
        <taxon>Bacteria</taxon>
        <taxon>Pseudomonadati</taxon>
        <taxon>Myxococcota</taxon>
        <taxon>Polyangia</taxon>
        <taxon>Nannocystales</taxon>
        <taxon>Nannocystaceae</taxon>
        <taxon>Enhygromyxa</taxon>
    </lineage>
</organism>
<dbReference type="AlphaFoldDB" id="A0A2S9YRK7"/>
<reference evidence="1 2" key="1">
    <citation type="submission" date="2018-03" db="EMBL/GenBank/DDBJ databases">
        <title>Draft Genome Sequences of the Obligatory Marine Myxobacteria Enhygromyxa salina SWB007.</title>
        <authorList>
            <person name="Poehlein A."/>
            <person name="Moghaddam J.A."/>
            <person name="Harms H."/>
            <person name="Alanjari M."/>
            <person name="Koenig G.M."/>
            <person name="Daniel R."/>
            <person name="Schaeberle T.F."/>
        </authorList>
    </citation>
    <scope>NUCLEOTIDE SEQUENCE [LARGE SCALE GENOMIC DNA]</scope>
    <source>
        <strain evidence="1 2">SWB007</strain>
    </source>
</reference>
<name>A0A2S9YRK7_9BACT</name>
<sequence length="256" mass="28673">MGFWRSLRRVRPVVPRPRAERQPDPDPPRRAPVLARVTTERVSAAGEAIDVLAAAAFSTARGRARVAPLLDRFDREVGVLGPDDPDFELLQVTRMDWALCDVPATPDAAPGDTWAWRTLRGEVADHSFVPSPLRTAAARSIVGLFEIYPGEPTWARDRISGVVVRLLDAVGPFAPAEPDQPAGLWELRLVPDQAGGFYVARAPIDYPIELLDALEHEFPRRFEPTPWPGLQDLRRARLRYLRAGGRTPISRMLRWR</sequence>
<gene>
    <name evidence="1" type="ORF">ENSA7_27210</name>
</gene>
<comment type="caution">
    <text evidence="1">The sequence shown here is derived from an EMBL/GenBank/DDBJ whole genome shotgun (WGS) entry which is preliminary data.</text>
</comment>
<evidence type="ECO:0000313" key="1">
    <source>
        <dbReference type="EMBL" id="PRQ07731.1"/>
    </source>
</evidence>